<accession>A0A556VW61</accession>
<dbReference type="Proteomes" id="UP000319801">
    <property type="component" value="Unassembled WGS sequence"/>
</dbReference>
<sequence>MSTDGTSPAPTEETEMEPKDEEEESGDEGVWPGAEGRDCVGVSAECCSEPCVVTVSSCVCVCDECVWRFQHCPMCRAFVCESFTLTPPTTTPPLHNGQPYCHKPCYAVLFGPKGTHTHTHTHTSDVL</sequence>
<reference evidence="2 3" key="1">
    <citation type="journal article" date="2019" name="Genome Biol. Evol.">
        <title>Whole-Genome Sequencing of the Giant Devil Catfish, Bagarius yarrelli.</title>
        <authorList>
            <person name="Jiang W."/>
            <person name="Lv Y."/>
            <person name="Cheng L."/>
            <person name="Yang K."/>
            <person name="Chao B."/>
            <person name="Wang X."/>
            <person name="Li Y."/>
            <person name="Pan X."/>
            <person name="You X."/>
            <person name="Zhang Y."/>
            <person name="Yang J."/>
            <person name="Li J."/>
            <person name="Zhang X."/>
            <person name="Liu S."/>
            <person name="Sun C."/>
            <person name="Yang J."/>
            <person name="Shi Q."/>
        </authorList>
    </citation>
    <scope>NUCLEOTIDE SEQUENCE [LARGE SCALE GENOMIC DNA]</scope>
    <source>
        <strain evidence="2">JWS20170419001</strain>
        <tissue evidence="2">Muscle</tissue>
    </source>
</reference>
<feature type="region of interest" description="Disordered" evidence="1">
    <location>
        <begin position="1"/>
        <end position="34"/>
    </location>
</feature>
<gene>
    <name evidence="2" type="ORF">Baya_16646</name>
</gene>
<protein>
    <submittedName>
        <fullName evidence="2">Cysteine-rich protein 2</fullName>
    </submittedName>
</protein>
<proteinExistence type="predicted"/>
<dbReference type="AlphaFoldDB" id="A0A556VW61"/>
<evidence type="ECO:0000313" key="3">
    <source>
        <dbReference type="Proteomes" id="UP000319801"/>
    </source>
</evidence>
<organism evidence="2 3">
    <name type="scientific">Bagarius yarrelli</name>
    <name type="common">Goonch</name>
    <name type="synonym">Bagrus yarrelli</name>
    <dbReference type="NCBI Taxonomy" id="175774"/>
    <lineage>
        <taxon>Eukaryota</taxon>
        <taxon>Metazoa</taxon>
        <taxon>Chordata</taxon>
        <taxon>Craniata</taxon>
        <taxon>Vertebrata</taxon>
        <taxon>Euteleostomi</taxon>
        <taxon>Actinopterygii</taxon>
        <taxon>Neopterygii</taxon>
        <taxon>Teleostei</taxon>
        <taxon>Ostariophysi</taxon>
        <taxon>Siluriformes</taxon>
        <taxon>Sisoridae</taxon>
        <taxon>Sisorinae</taxon>
        <taxon>Bagarius</taxon>
    </lineage>
</organism>
<feature type="compositionally biased region" description="Acidic residues" evidence="1">
    <location>
        <begin position="12"/>
        <end position="27"/>
    </location>
</feature>
<name>A0A556VW61_BAGYA</name>
<dbReference type="EMBL" id="VCAZ01000327">
    <property type="protein sequence ID" value="TUA53259.1"/>
    <property type="molecule type" value="Genomic_DNA"/>
</dbReference>
<evidence type="ECO:0000256" key="1">
    <source>
        <dbReference type="SAM" id="MobiDB-lite"/>
    </source>
</evidence>
<keyword evidence="3" id="KW-1185">Reference proteome</keyword>
<evidence type="ECO:0000313" key="2">
    <source>
        <dbReference type="EMBL" id="TUA53259.1"/>
    </source>
</evidence>
<comment type="caution">
    <text evidence="2">The sequence shown here is derived from an EMBL/GenBank/DDBJ whole genome shotgun (WGS) entry which is preliminary data.</text>
</comment>